<protein>
    <recommendedName>
        <fullName evidence="6">Reticulon</fullName>
    </recommendedName>
</protein>
<feature type="transmembrane region" description="Helical" evidence="6">
    <location>
        <begin position="125"/>
        <end position="156"/>
    </location>
</feature>
<dbReference type="PANTHER" id="PTHR45799:SF3">
    <property type="entry name" value="RETICULON-2"/>
    <property type="match status" value="1"/>
</dbReference>
<evidence type="ECO:0000256" key="5">
    <source>
        <dbReference type="ARBA" id="ARBA00023136"/>
    </source>
</evidence>
<evidence type="ECO:0000313" key="9">
    <source>
        <dbReference type="Ensembl" id="ENSSHAP00000024543.1"/>
    </source>
</evidence>
<gene>
    <name evidence="9" type="primary">RTN2</name>
</gene>
<reference evidence="9" key="2">
    <citation type="submission" date="2025-08" db="UniProtKB">
        <authorList>
            <consortium name="Ensembl"/>
        </authorList>
    </citation>
    <scope>IDENTIFICATION</scope>
</reference>
<dbReference type="Proteomes" id="UP000007648">
    <property type="component" value="Unassembled WGS sequence"/>
</dbReference>
<dbReference type="GO" id="GO:0005789">
    <property type="term" value="C:endoplasmic reticulum membrane"/>
    <property type="evidence" value="ECO:0007669"/>
    <property type="project" value="UniProtKB-SubCell"/>
</dbReference>
<dbReference type="AlphaFoldDB" id="A0A7N4NKS7"/>
<reference evidence="9 10" key="1">
    <citation type="journal article" date="2011" name="Proc. Natl. Acad. Sci. U.S.A.">
        <title>Genetic diversity and population structure of the endangered marsupial Sarcophilus harrisii (Tasmanian devil).</title>
        <authorList>
            <person name="Miller W."/>
            <person name="Hayes V.M."/>
            <person name="Ratan A."/>
            <person name="Petersen D.C."/>
            <person name="Wittekindt N.E."/>
            <person name="Miller J."/>
            <person name="Walenz B."/>
            <person name="Knight J."/>
            <person name="Qi J."/>
            <person name="Zhao F."/>
            <person name="Wang Q."/>
            <person name="Bedoya-Reina O.C."/>
            <person name="Katiyar N."/>
            <person name="Tomsho L.P."/>
            <person name="Kasson L.M."/>
            <person name="Hardie R.A."/>
            <person name="Woodbridge P."/>
            <person name="Tindall E.A."/>
            <person name="Bertelsen M.F."/>
            <person name="Dixon D."/>
            <person name="Pyecroft S."/>
            <person name="Helgen K.M."/>
            <person name="Lesk A.M."/>
            <person name="Pringle T.H."/>
            <person name="Patterson N."/>
            <person name="Zhang Y."/>
            <person name="Kreiss A."/>
            <person name="Woods G.M."/>
            <person name="Jones M.E."/>
            <person name="Schuster S.C."/>
        </authorList>
    </citation>
    <scope>NUCLEOTIDE SEQUENCE [LARGE SCALE GENOMIC DNA]</scope>
</reference>
<evidence type="ECO:0000256" key="3">
    <source>
        <dbReference type="ARBA" id="ARBA00022824"/>
    </source>
</evidence>
<evidence type="ECO:0000256" key="4">
    <source>
        <dbReference type="ARBA" id="ARBA00022989"/>
    </source>
</evidence>
<evidence type="ECO:0000256" key="1">
    <source>
        <dbReference type="ARBA" id="ARBA00004477"/>
    </source>
</evidence>
<dbReference type="GO" id="GO:0043005">
    <property type="term" value="C:neuron projection"/>
    <property type="evidence" value="ECO:0007669"/>
    <property type="project" value="TreeGrafter"/>
</dbReference>
<dbReference type="PROSITE" id="PS50845">
    <property type="entry name" value="RETICULON"/>
    <property type="match status" value="1"/>
</dbReference>
<evidence type="ECO:0000256" key="6">
    <source>
        <dbReference type="RuleBase" id="RU210713"/>
    </source>
</evidence>
<evidence type="ECO:0000259" key="8">
    <source>
        <dbReference type="PROSITE" id="PS50845"/>
    </source>
</evidence>
<name>A0A7N4NKS7_SARHA</name>
<reference evidence="9" key="3">
    <citation type="submission" date="2025-09" db="UniProtKB">
        <authorList>
            <consortium name="Ensembl"/>
        </authorList>
    </citation>
    <scope>IDENTIFICATION</scope>
</reference>
<evidence type="ECO:0000313" key="10">
    <source>
        <dbReference type="Proteomes" id="UP000007648"/>
    </source>
</evidence>
<dbReference type="GO" id="GO:0014069">
    <property type="term" value="C:postsynaptic density"/>
    <property type="evidence" value="ECO:0007669"/>
    <property type="project" value="TreeGrafter"/>
</dbReference>
<feature type="region of interest" description="Disordered" evidence="7">
    <location>
        <begin position="197"/>
        <end position="221"/>
    </location>
</feature>
<evidence type="ECO:0000256" key="2">
    <source>
        <dbReference type="ARBA" id="ARBA00022692"/>
    </source>
</evidence>
<dbReference type="Gene3D" id="1.20.5.2480">
    <property type="match status" value="1"/>
</dbReference>
<feature type="transmembrane region" description="Helical" evidence="6">
    <location>
        <begin position="20"/>
        <end position="53"/>
    </location>
</feature>
<dbReference type="Pfam" id="PF02453">
    <property type="entry name" value="Reticulon"/>
    <property type="match status" value="1"/>
</dbReference>
<keyword evidence="2 6" id="KW-0812">Transmembrane</keyword>
<comment type="subcellular location">
    <subcellularLocation>
        <location evidence="1 6">Endoplasmic reticulum membrane</location>
        <topology evidence="1 6">Multi-pass membrane protein</topology>
    </subcellularLocation>
</comment>
<organism evidence="9 10">
    <name type="scientific">Sarcophilus harrisii</name>
    <name type="common">Tasmanian devil</name>
    <name type="synonym">Sarcophilus laniarius</name>
    <dbReference type="NCBI Taxonomy" id="9305"/>
    <lineage>
        <taxon>Eukaryota</taxon>
        <taxon>Metazoa</taxon>
        <taxon>Chordata</taxon>
        <taxon>Craniata</taxon>
        <taxon>Vertebrata</taxon>
        <taxon>Euteleostomi</taxon>
        <taxon>Mammalia</taxon>
        <taxon>Metatheria</taxon>
        <taxon>Dasyuromorphia</taxon>
        <taxon>Dasyuridae</taxon>
        <taxon>Sarcophilus</taxon>
    </lineage>
</organism>
<sequence>MGGSKVAELLYWRDTRTSGVVFTGIMVSLLCLLHFSIVSVASHIALAVLAVTISLRVYHKALQAVHRGDGANPFQAYLDVDLSLSREQIAHYTEQITANVFSGVTLMRHLFLVEDLVDSLKFALLFYILTFVGAVFNGMTLLILGVISAFTFPLLYRQHQVRRDSHSHLHLYPRPPGFLGRSNRPRLPARFRQVAARCPRDTRPSQPETLGLVTPHPPPQV</sequence>
<keyword evidence="5 6" id="KW-0472">Membrane</keyword>
<dbReference type="GO" id="GO:0071787">
    <property type="term" value="P:endoplasmic reticulum tubular network formation"/>
    <property type="evidence" value="ECO:0007669"/>
    <property type="project" value="TreeGrafter"/>
</dbReference>
<proteinExistence type="predicted"/>
<dbReference type="InterPro" id="IPR046964">
    <property type="entry name" value="RTN1-4"/>
</dbReference>
<keyword evidence="10" id="KW-1185">Reference proteome</keyword>
<feature type="domain" description="Reticulon" evidence="8">
    <location>
        <begin position="6"/>
        <end position="166"/>
    </location>
</feature>
<accession>A0A7N4NKS7</accession>
<keyword evidence="3 6" id="KW-0256">Endoplasmic reticulum</keyword>
<evidence type="ECO:0000256" key="7">
    <source>
        <dbReference type="SAM" id="MobiDB-lite"/>
    </source>
</evidence>
<dbReference type="Ensembl" id="ENSSHAT00000035093.1">
    <property type="protein sequence ID" value="ENSSHAP00000024543.1"/>
    <property type="gene ID" value="ENSSHAG00000003830.2"/>
</dbReference>
<dbReference type="PANTHER" id="PTHR45799">
    <property type="entry name" value="RETICULON-LIKE PROTEIN"/>
    <property type="match status" value="1"/>
</dbReference>
<dbReference type="GeneTree" id="ENSGT00940000160599"/>
<dbReference type="InterPro" id="IPR003388">
    <property type="entry name" value="Reticulon"/>
</dbReference>
<dbReference type="GO" id="GO:0007420">
    <property type="term" value="P:brain development"/>
    <property type="evidence" value="ECO:0007669"/>
    <property type="project" value="TreeGrafter"/>
</dbReference>
<dbReference type="GO" id="GO:0030182">
    <property type="term" value="P:neuron differentiation"/>
    <property type="evidence" value="ECO:0007669"/>
    <property type="project" value="TreeGrafter"/>
</dbReference>
<keyword evidence="4 6" id="KW-1133">Transmembrane helix</keyword>